<keyword evidence="2" id="KW-1185">Reference proteome</keyword>
<evidence type="ECO:0008006" key="3">
    <source>
        <dbReference type="Google" id="ProtNLM"/>
    </source>
</evidence>
<dbReference type="EMBL" id="FOSR01000003">
    <property type="protein sequence ID" value="SFK48035.1"/>
    <property type="molecule type" value="Genomic_DNA"/>
</dbReference>
<dbReference type="Proteomes" id="UP000198725">
    <property type="component" value="Unassembled WGS sequence"/>
</dbReference>
<organism evidence="1 2">
    <name type="scientific">Rhodanobacter glycinis</name>
    <dbReference type="NCBI Taxonomy" id="582702"/>
    <lineage>
        <taxon>Bacteria</taxon>
        <taxon>Pseudomonadati</taxon>
        <taxon>Pseudomonadota</taxon>
        <taxon>Gammaproteobacteria</taxon>
        <taxon>Lysobacterales</taxon>
        <taxon>Rhodanobacteraceae</taxon>
        <taxon>Rhodanobacter</taxon>
    </lineage>
</organism>
<proteinExistence type="predicted"/>
<evidence type="ECO:0000313" key="1">
    <source>
        <dbReference type="EMBL" id="SFK48035.1"/>
    </source>
</evidence>
<sequence length="158" mass="17178">MGNNNELRHVNASPSALLLPRLEGVMATGKGWRAYCPHCGGKSRKLSIAEGDNGTLYLHCFAGCSVHDVLAAVGLQVGDLFVRRDLKSMTPAERSQLRQAALLPKWRAALEVLNTEAGVVLIAADQLADNHPLNDADLTRLRVACLRIFDAMEVLHAR</sequence>
<gene>
    <name evidence="1" type="ORF">SAMN05192579_103135</name>
</gene>
<dbReference type="AlphaFoldDB" id="A0A1I3ZVB0"/>
<reference evidence="2" key="1">
    <citation type="submission" date="2016-10" db="EMBL/GenBank/DDBJ databases">
        <authorList>
            <person name="Varghese N."/>
            <person name="Submissions S."/>
        </authorList>
    </citation>
    <scope>NUCLEOTIDE SEQUENCE [LARGE SCALE GENOMIC DNA]</scope>
    <source>
        <strain evidence="2">MO64</strain>
    </source>
</reference>
<name>A0A1I3ZVB0_9GAMM</name>
<accession>A0A1I3ZVB0</accession>
<dbReference type="RefSeq" id="WP_092702006.1">
    <property type="nucleotide sequence ID" value="NZ_FOSR01000003.1"/>
</dbReference>
<evidence type="ECO:0000313" key="2">
    <source>
        <dbReference type="Proteomes" id="UP000198725"/>
    </source>
</evidence>
<protein>
    <recommendedName>
        <fullName evidence="3">DNA primase</fullName>
    </recommendedName>
</protein>